<evidence type="ECO:0000313" key="1">
    <source>
        <dbReference type="EMBL" id="QHN43191.1"/>
    </source>
</evidence>
<evidence type="ECO:0000313" key="2">
    <source>
        <dbReference type="Proteomes" id="UP001059824"/>
    </source>
</evidence>
<protein>
    <submittedName>
        <fullName evidence="1">Uncharacterized protein</fullName>
    </submittedName>
</protein>
<organism evidence="1 2">
    <name type="scientific">Candidatus Mycosynbacter amalyticus</name>
    <dbReference type="NCBI Taxonomy" id="2665156"/>
    <lineage>
        <taxon>Bacteria</taxon>
        <taxon>Candidatus Saccharimonadota</taxon>
        <taxon>Candidatus Saccharimonadota incertae sedis</taxon>
        <taxon>Candidatus Mycosynbacter</taxon>
    </lineage>
</organism>
<dbReference type="RefSeq" id="WP_260763122.1">
    <property type="nucleotide sequence ID" value="NZ_CP045921.1"/>
</dbReference>
<gene>
    <name evidence="1" type="ORF">GII36_05065</name>
</gene>
<dbReference type="Proteomes" id="UP001059824">
    <property type="component" value="Chromosome"/>
</dbReference>
<keyword evidence="2" id="KW-1185">Reference proteome</keyword>
<sequence length="228" mass="24000">MSIKLGTNDISQVSPGSIRLGASSLDRVYNGTKLVWERGTQTIDTLDSLGSFTQTSTGSGIGASGGEALWNGTTDGTATALYNTSALTNNQYVAGIAGSYMNASRASGLIFHCDASLTSWYGVLFESDRIALVSNTGRWLQNIGGSQDVSYAEWSGTVSSGDTLSAWNIGENFYVAQNGTIRISTTISGANIGATKRRQGIGLYRTSFASSCRISQWWGGDAGAWGKI</sequence>
<reference evidence="1" key="1">
    <citation type="journal article" date="2021" name="Nat. Microbiol.">
        <title>Cocultivation of an ultrasmall environmental parasitic bacterium with lytic ability against bacteria associated with wastewater foams.</title>
        <authorList>
            <person name="Batinovic S."/>
            <person name="Rose J.J.A."/>
            <person name="Ratcliffe J."/>
            <person name="Seviour R.J."/>
            <person name="Petrovski S."/>
        </authorList>
    </citation>
    <scope>NUCLEOTIDE SEQUENCE</scope>
    <source>
        <strain evidence="1">JR1</strain>
    </source>
</reference>
<proteinExistence type="predicted"/>
<dbReference type="AlphaFoldDB" id="A0A857MQ48"/>
<accession>A0A857MQ48</accession>
<dbReference type="KEGG" id="mama:GII36_05065"/>
<name>A0A857MQ48_9BACT</name>
<dbReference type="EMBL" id="CP045921">
    <property type="protein sequence ID" value="QHN43191.1"/>
    <property type="molecule type" value="Genomic_DNA"/>
</dbReference>